<dbReference type="PROSITE" id="PS51339">
    <property type="entry name" value="PPASE_MYOTUBULARIN"/>
    <property type="match status" value="1"/>
</dbReference>
<dbReference type="Gene3D" id="2.30.29.30">
    <property type="entry name" value="Pleckstrin-homology domain (PH domain)/Phosphotyrosine-binding domain (PTB)"/>
    <property type="match status" value="1"/>
</dbReference>
<feature type="region of interest" description="Disordered" evidence="4">
    <location>
        <begin position="136"/>
        <end position="189"/>
    </location>
</feature>
<dbReference type="VEuPathDB" id="AmoebaDB:EIN_129490"/>
<dbReference type="RefSeq" id="XP_004258370.1">
    <property type="nucleotide sequence ID" value="XM_004258322.1"/>
</dbReference>
<dbReference type="GO" id="GO:0016020">
    <property type="term" value="C:membrane"/>
    <property type="evidence" value="ECO:0007669"/>
    <property type="project" value="TreeGrafter"/>
</dbReference>
<evidence type="ECO:0000259" key="5">
    <source>
        <dbReference type="PROSITE" id="PS51339"/>
    </source>
</evidence>
<feature type="binding site" evidence="3">
    <location>
        <begin position="613"/>
        <end position="614"/>
    </location>
    <ligand>
        <name>substrate</name>
    </ligand>
</feature>
<dbReference type="InterPro" id="IPR010569">
    <property type="entry name" value="Myotubularin-like_Pase_dom"/>
</dbReference>
<dbReference type="AlphaFoldDB" id="L7FN90"/>
<dbReference type="CDD" id="cd14507">
    <property type="entry name" value="PTP-MTM-like"/>
    <property type="match status" value="1"/>
</dbReference>
<feature type="compositionally biased region" description="Polar residues" evidence="4">
    <location>
        <begin position="136"/>
        <end position="145"/>
    </location>
</feature>
<dbReference type="KEGG" id="eiv:EIN_129490"/>
<evidence type="ECO:0000256" key="3">
    <source>
        <dbReference type="PIRSR" id="PIRSR630564-2"/>
    </source>
</evidence>
<sequence length="843" mass="96964">MDKVVMNQENGTLLIIEGQSGEEQKDVQPIDKQQIPENKEMNTIESIQNSHTQIPVQTTKPIILNTCEKIKVEKNDTISMQNNDTFIKTSPPLKTSEIKKVTCNIVIDQNEVTKDSQVTVMKIEETPINNQLNVETNESQVSQQIKNKDEHSSCTPLSSDNSEEDKYQETEQLTHIEQQEEVDETPEILLKKEELRKILTALRPQDFEPNRPPPQPPQYTEKKSDHPEAVFKVTAQSDGYTESHSKEVPTTPLPPTPTKKESENSKQNEDDDSGIMPISRKFLQTLFTKKTPENTKESDDFKRSESFTEIHVDHSTSEIEISSPLSLDATTKDVHVPFKKGEKTVLNTAITLIARNDTSNYTEMVGTFVLTNYRVEFQTTAAVYSFTIPLTKIANFKKINTSDKSRKRTFYLETKDNQCFTFSFSDNQRTRRVINTELIKRVFTTSPDVLFIFCSNEFKKKRSFYDFRGEFERQGISSEWKVFEGNARYKLASTYPSLVYVPKTADETTIKNTMKHRSKGRFPVLTWFSNKNKAALLRSAQPLPGFVTSVTGKNTSGDVEYLQKVEEVTGNKILHVLDSRPLLNAMTNKAAGGGYEDEDRYPFLQVDFENIANIHVVRDAWRQLYYAVYNMPTRHFDTPFMKSKEVSKWVALQETVVQSAVKASKLLGKGISVLVHCSDGWDRTSQCCGIAEIILDGYYRTLNGFIVLIEKDWKSFGHRFMTRSGFGAESPFGQYAPIFFQFLDCVHIMMNTFSNFFEFNEDFLIELNDAIFCSEFGTFMFDTERERVESQIENKTPCFWEYVLENRAKFVNEKFNEETGQLDIENIVPTVVMWEKYFLKNKI</sequence>
<dbReference type="PANTHER" id="PTHR10807">
    <property type="entry name" value="MYOTUBULARIN-RELATED"/>
    <property type="match status" value="1"/>
</dbReference>
<keyword evidence="7" id="KW-1185">Reference proteome</keyword>
<dbReference type="InterPro" id="IPR011993">
    <property type="entry name" value="PH-like_dom_sf"/>
</dbReference>
<evidence type="ECO:0000256" key="4">
    <source>
        <dbReference type="SAM" id="MobiDB-lite"/>
    </source>
</evidence>
<evidence type="ECO:0000313" key="7">
    <source>
        <dbReference type="Proteomes" id="UP000014680"/>
    </source>
</evidence>
<feature type="region of interest" description="Disordered" evidence="4">
    <location>
        <begin position="201"/>
        <end position="277"/>
    </location>
</feature>
<dbReference type="GO" id="GO:0005737">
    <property type="term" value="C:cytoplasm"/>
    <property type="evidence" value="ECO:0007669"/>
    <property type="project" value="TreeGrafter"/>
</dbReference>
<dbReference type="GeneID" id="14890558"/>
<feature type="compositionally biased region" description="Basic and acidic residues" evidence="4">
    <location>
        <begin position="220"/>
        <end position="229"/>
    </location>
</feature>
<feature type="active site" description="Phosphocysteine intermediate" evidence="2">
    <location>
        <position position="677"/>
    </location>
</feature>
<dbReference type="OrthoDB" id="20640at2759"/>
<evidence type="ECO:0000256" key="1">
    <source>
        <dbReference type="ARBA" id="ARBA00007471"/>
    </source>
</evidence>
<feature type="compositionally biased region" description="Basic and acidic residues" evidence="4">
    <location>
        <begin position="258"/>
        <end position="268"/>
    </location>
</feature>
<dbReference type="SMART" id="SM00404">
    <property type="entry name" value="PTPc_motif"/>
    <property type="match status" value="1"/>
</dbReference>
<reference evidence="6 7" key="1">
    <citation type="submission" date="2012-10" db="EMBL/GenBank/DDBJ databases">
        <authorList>
            <person name="Zafar N."/>
            <person name="Inman J."/>
            <person name="Hall N."/>
            <person name="Lorenzi H."/>
            <person name="Caler E."/>
        </authorList>
    </citation>
    <scope>NUCLEOTIDE SEQUENCE [LARGE SCALE GENOMIC DNA]</scope>
    <source>
        <strain evidence="6 7">IP1</strain>
    </source>
</reference>
<organism evidence="6 7">
    <name type="scientific">Entamoeba invadens IP1</name>
    <dbReference type="NCBI Taxonomy" id="370355"/>
    <lineage>
        <taxon>Eukaryota</taxon>
        <taxon>Amoebozoa</taxon>
        <taxon>Evosea</taxon>
        <taxon>Archamoebae</taxon>
        <taxon>Mastigamoebida</taxon>
        <taxon>Entamoebidae</taxon>
        <taxon>Entamoeba</taxon>
    </lineage>
</organism>
<dbReference type="InterPro" id="IPR016130">
    <property type="entry name" value="Tyr_Pase_AS"/>
</dbReference>
<protein>
    <recommendedName>
        <fullName evidence="5">Myotubularin phosphatase domain-containing protein</fullName>
    </recommendedName>
</protein>
<dbReference type="Proteomes" id="UP000014680">
    <property type="component" value="Unassembled WGS sequence"/>
</dbReference>
<feature type="domain" description="Myotubularin phosphatase" evidence="5">
    <location>
        <begin position="461"/>
        <end position="838"/>
    </location>
</feature>
<evidence type="ECO:0000256" key="2">
    <source>
        <dbReference type="PIRSR" id="PIRSR630564-1"/>
    </source>
</evidence>
<evidence type="ECO:0000313" key="6">
    <source>
        <dbReference type="EMBL" id="ELP91599.1"/>
    </source>
</evidence>
<dbReference type="GO" id="GO:0046856">
    <property type="term" value="P:phosphatidylinositol dephosphorylation"/>
    <property type="evidence" value="ECO:0007669"/>
    <property type="project" value="TreeGrafter"/>
</dbReference>
<dbReference type="PROSITE" id="PS00383">
    <property type="entry name" value="TYR_PHOSPHATASE_1"/>
    <property type="match status" value="1"/>
</dbReference>
<feature type="binding site" evidence="3">
    <location>
        <begin position="677"/>
        <end position="683"/>
    </location>
    <ligand>
        <name>substrate</name>
    </ligand>
</feature>
<dbReference type="InterPro" id="IPR003595">
    <property type="entry name" value="Tyr_Pase_cat"/>
</dbReference>
<dbReference type="InterPro" id="IPR029021">
    <property type="entry name" value="Prot-tyrosine_phosphatase-like"/>
</dbReference>
<dbReference type="PANTHER" id="PTHR10807:SF128">
    <property type="entry name" value="PHOSPHATIDYLINOSITOL-3,5-BISPHOSPHATE 3-PHOSPHATASE"/>
    <property type="match status" value="1"/>
</dbReference>
<feature type="compositionally biased region" description="Basic and acidic residues" evidence="4">
    <location>
        <begin position="164"/>
        <end position="178"/>
    </location>
</feature>
<proteinExistence type="inferred from homology"/>
<accession>L7FN90</accession>
<gene>
    <name evidence="6" type="ORF">EIN_129490</name>
</gene>
<dbReference type="SUPFAM" id="SSF52799">
    <property type="entry name" value="(Phosphotyrosine protein) phosphatases II"/>
    <property type="match status" value="1"/>
</dbReference>
<dbReference type="EMBL" id="KB206458">
    <property type="protein sequence ID" value="ELP91599.1"/>
    <property type="molecule type" value="Genomic_DNA"/>
</dbReference>
<dbReference type="GO" id="GO:0004438">
    <property type="term" value="F:phosphatidylinositol-3-phosphate phosphatase activity"/>
    <property type="evidence" value="ECO:0007669"/>
    <property type="project" value="TreeGrafter"/>
</dbReference>
<dbReference type="InterPro" id="IPR030564">
    <property type="entry name" value="Myotubularin"/>
</dbReference>
<comment type="similarity">
    <text evidence="1">Belongs to the protein-tyrosine phosphatase family. Non-receptor class myotubularin subfamily.</text>
</comment>
<dbReference type="Pfam" id="PF06602">
    <property type="entry name" value="Myotub-related"/>
    <property type="match status" value="1"/>
</dbReference>
<dbReference type="SUPFAM" id="SSF50729">
    <property type="entry name" value="PH domain-like"/>
    <property type="match status" value="1"/>
</dbReference>
<name>L7FN90_ENTIV</name>